<proteinExistence type="inferred from homology"/>
<dbReference type="AlphaFoldDB" id="A0A8I1GGH4"/>
<feature type="domain" description="HupH hydrogenase expression protein C-terminal" evidence="2">
    <location>
        <begin position="49"/>
        <end position="157"/>
    </location>
</feature>
<comment type="similarity">
    <text evidence="1">Belongs to the HupH/HyaF family.</text>
</comment>
<feature type="domain" description="HupH hydrogenase expression protein C-terminal" evidence="2">
    <location>
        <begin position="162"/>
        <end position="278"/>
    </location>
</feature>
<dbReference type="EMBL" id="JAEMUK010000014">
    <property type="protein sequence ID" value="MBJ7543471.1"/>
    <property type="molecule type" value="Genomic_DNA"/>
</dbReference>
<keyword evidence="4" id="KW-1185">Reference proteome</keyword>
<protein>
    <submittedName>
        <fullName evidence="3">Hydrogenase expression/formation protein</fullName>
    </submittedName>
</protein>
<evidence type="ECO:0000313" key="4">
    <source>
        <dbReference type="Proteomes" id="UP000623250"/>
    </source>
</evidence>
<evidence type="ECO:0000259" key="2">
    <source>
        <dbReference type="Pfam" id="PF04809"/>
    </source>
</evidence>
<reference evidence="3 4" key="1">
    <citation type="submission" date="2020-12" db="EMBL/GenBank/DDBJ databases">
        <title>Revised draft genomes of Rhodomicrobium vannielii ATCC 17100 and Rhodomicrobium udaipurense JA643.</title>
        <authorList>
            <person name="Conners E.M."/>
            <person name="Davenport E.J."/>
            <person name="Bose A."/>
        </authorList>
    </citation>
    <scope>NUCLEOTIDE SEQUENCE [LARGE SCALE GENOMIC DNA]</scope>
    <source>
        <strain evidence="3 4">JA643</strain>
    </source>
</reference>
<gene>
    <name evidence="3" type="ORF">JDN41_07860</name>
</gene>
<evidence type="ECO:0000256" key="1">
    <source>
        <dbReference type="ARBA" id="ARBA00010832"/>
    </source>
</evidence>
<dbReference type="InterPro" id="IPR038527">
    <property type="entry name" value="HupH_C_sf"/>
</dbReference>
<organism evidence="3 4">
    <name type="scientific">Rhodomicrobium udaipurense</name>
    <dbReference type="NCBI Taxonomy" id="1202716"/>
    <lineage>
        <taxon>Bacteria</taxon>
        <taxon>Pseudomonadati</taxon>
        <taxon>Pseudomonadota</taxon>
        <taxon>Alphaproteobacteria</taxon>
        <taxon>Hyphomicrobiales</taxon>
        <taxon>Hyphomicrobiaceae</taxon>
        <taxon>Rhodomicrobium</taxon>
    </lineage>
</organism>
<accession>A0A8I1GGH4</accession>
<dbReference type="Proteomes" id="UP000623250">
    <property type="component" value="Unassembled WGS sequence"/>
</dbReference>
<dbReference type="InterPro" id="IPR006894">
    <property type="entry name" value="HupH_Hydgase_express_prot_C"/>
</dbReference>
<evidence type="ECO:0000313" key="3">
    <source>
        <dbReference type="EMBL" id="MBJ7543471.1"/>
    </source>
</evidence>
<comment type="caution">
    <text evidence="3">The sequence shown here is derived from an EMBL/GenBank/DDBJ whole genome shotgun (WGS) entry which is preliminary data.</text>
</comment>
<dbReference type="Gene3D" id="3.30.1370.140">
    <property type="entry name" value="HupH hydrogenase expression protein, C-terminal domain"/>
    <property type="match status" value="2"/>
</dbReference>
<dbReference type="RefSeq" id="WP_037235225.1">
    <property type="nucleotide sequence ID" value="NZ_JAEMUK010000014.1"/>
</dbReference>
<sequence length="280" mass="29349">MSITRPLAGPGSQPDDEDGDLAFMELPKGMATFSMPQIPEPEVAAAHNAALEKLDAALEALRAAPAPGTSITIDLLDLDADNRAFVDQMLGEGEVSIVAGSHVQAQESVLAGVWRIHVIGGDGALIADAIEVGEFPLSVLAAAQDAGAASLRALDAVAEDDLMNAPSIAAELADKLAAYAPGTPPHAINLSLLPVSDGDLAYLDARLGQGAVTILSRGYGNCRISSTGVRNAWWVRYFNSREILILNTIEVCRVPDVACAAREDLEDSAERLAEILGVYR</sequence>
<dbReference type="Pfam" id="PF04809">
    <property type="entry name" value="HupH_C"/>
    <property type="match status" value="2"/>
</dbReference>
<name>A0A8I1GGH4_9HYPH</name>